<dbReference type="OrthoDB" id="287027at2"/>
<evidence type="ECO:0008006" key="3">
    <source>
        <dbReference type="Google" id="ProtNLM"/>
    </source>
</evidence>
<dbReference type="RefSeq" id="WP_145082958.1">
    <property type="nucleotide sequence ID" value="NZ_CP036298.1"/>
</dbReference>
<gene>
    <name evidence="1" type="ORF">Q31a_50610</name>
</gene>
<accession>A0A518GDJ7</accession>
<sequence>MECDLESSLVDWIIEYPQLERLFQELQLEYHCGGRSMEYECLRQGFNPQHILSLISQAISNSEPHAKED</sequence>
<reference evidence="1 2" key="1">
    <citation type="submission" date="2019-02" db="EMBL/GenBank/DDBJ databases">
        <title>Deep-cultivation of Planctomycetes and their phenomic and genomic characterization uncovers novel biology.</title>
        <authorList>
            <person name="Wiegand S."/>
            <person name="Jogler M."/>
            <person name="Boedeker C."/>
            <person name="Pinto D."/>
            <person name="Vollmers J."/>
            <person name="Rivas-Marin E."/>
            <person name="Kohn T."/>
            <person name="Peeters S.H."/>
            <person name="Heuer A."/>
            <person name="Rast P."/>
            <person name="Oberbeckmann S."/>
            <person name="Bunk B."/>
            <person name="Jeske O."/>
            <person name="Meyerdierks A."/>
            <person name="Storesund J.E."/>
            <person name="Kallscheuer N."/>
            <person name="Luecker S."/>
            <person name="Lage O.M."/>
            <person name="Pohl T."/>
            <person name="Merkel B.J."/>
            <person name="Hornburger P."/>
            <person name="Mueller R.-W."/>
            <person name="Bruemmer F."/>
            <person name="Labrenz M."/>
            <person name="Spormann A.M."/>
            <person name="Op den Camp H."/>
            <person name="Overmann J."/>
            <person name="Amann R."/>
            <person name="Jetten M.S.M."/>
            <person name="Mascher T."/>
            <person name="Medema M.H."/>
            <person name="Devos D.P."/>
            <person name="Kaster A.-K."/>
            <person name="Ovreas L."/>
            <person name="Rohde M."/>
            <person name="Galperin M.Y."/>
            <person name="Jogler C."/>
        </authorList>
    </citation>
    <scope>NUCLEOTIDE SEQUENCE [LARGE SCALE GENOMIC DNA]</scope>
    <source>
        <strain evidence="1 2">Q31a</strain>
    </source>
</reference>
<dbReference type="Proteomes" id="UP000318017">
    <property type="component" value="Chromosome"/>
</dbReference>
<dbReference type="KEGG" id="ahel:Q31a_50610"/>
<keyword evidence="2" id="KW-1185">Reference proteome</keyword>
<evidence type="ECO:0000313" key="1">
    <source>
        <dbReference type="EMBL" id="QDV26684.1"/>
    </source>
</evidence>
<dbReference type="AlphaFoldDB" id="A0A518GDJ7"/>
<proteinExistence type="predicted"/>
<evidence type="ECO:0000313" key="2">
    <source>
        <dbReference type="Proteomes" id="UP000318017"/>
    </source>
</evidence>
<name>A0A518GDJ7_9BACT</name>
<organism evidence="1 2">
    <name type="scientific">Aureliella helgolandensis</name>
    <dbReference type="NCBI Taxonomy" id="2527968"/>
    <lineage>
        <taxon>Bacteria</taxon>
        <taxon>Pseudomonadati</taxon>
        <taxon>Planctomycetota</taxon>
        <taxon>Planctomycetia</taxon>
        <taxon>Pirellulales</taxon>
        <taxon>Pirellulaceae</taxon>
        <taxon>Aureliella</taxon>
    </lineage>
</organism>
<protein>
    <recommendedName>
        <fullName evidence="3">Iron-sulfur cluster repair protein YtfE</fullName>
    </recommendedName>
</protein>
<dbReference type="EMBL" id="CP036298">
    <property type="protein sequence ID" value="QDV26684.1"/>
    <property type="molecule type" value="Genomic_DNA"/>
</dbReference>